<dbReference type="PROSITE" id="PS51257">
    <property type="entry name" value="PROKAR_LIPOPROTEIN"/>
    <property type="match status" value="1"/>
</dbReference>
<protein>
    <submittedName>
        <fullName evidence="2">Uncharacterized protein</fullName>
    </submittedName>
</protein>
<dbReference type="EMBL" id="PP511806">
    <property type="protein sequence ID" value="XCD07747.1"/>
    <property type="molecule type" value="Genomic_DNA"/>
</dbReference>
<organism evidence="2">
    <name type="scientific">Dulem virus 212</name>
    <dbReference type="NCBI Taxonomy" id="3145689"/>
    <lineage>
        <taxon>Viruses</taxon>
        <taxon>Monodnaviria</taxon>
        <taxon>Sangervirae</taxon>
        <taxon>Phixviricota</taxon>
        <taxon>Malgrandaviricetes</taxon>
        <taxon>Petitvirales</taxon>
        <taxon>Microviridae</taxon>
        <taxon>Microvirus</taxon>
    </lineage>
</organism>
<keyword evidence="1" id="KW-1133">Transmembrane helix</keyword>
<sequence>MKFKDLIRSKKFWTLIAAIIAALSAYFLTGCASFHGVAQSVMSYQSGDTLTTVIRYEQTGNIKKK</sequence>
<name>A0AAU8B605_9VIRU</name>
<evidence type="ECO:0000313" key="2">
    <source>
        <dbReference type="EMBL" id="XCD07747.1"/>
    </source>
</evidence>
<keyword evidence="1" id="KW-0472">Membrane</keyword>
<feature type="transmembrane region" description="Helical" evidence="1">
    <location>
        <begin position="12"/>
        <end position="35"/>
    </location>
</feature>
<accession>A0AAU8B605</accession>
<evidence type="ECO:0000256" key="1">
    <source>
        <dbReference type="SAM" id="Phobius"/>
    </source>
</evidence>
<keyword evidence="1" id="KW-0812">Transmembrane</keyword>
<reference evidence="2" key="1">
    <citation type="submission" date="2024-03" db="EMBL/GenBank/DDBJ databases">
        <title>Diverse circular DNA viruses in blood, oral, and fecal samples of captive lemurs.</title>
        <authorList>
            <person name="Paietta E.N."/>
            <person name="Kraberger S."/>
            <person name="Lund M.C."/>
            <person name="Custer J.M."/>
            <person name="Vargas K.M."/>
            <person name="Ehmke E.E."/>
            <person name="Yoder A.D."/>
            <person name="Varsani A."/>
        </authorList>
    </citation>
    <scope>NUCLEOTIDE SEQUENCE</scope>
    <source>
        <strain evidence="2">Duke_28FS_56</strain>
    </source>
</reference>
<proteinExistence type="predicted"/>